<evidence type="ECO:0000256" key="1">
    <source>
        <dbReference type="ARBA" id="ARBA00006745"/>
    </source>
</evidence>
<dbReference type="InterPro" id="IPR032466">
    <property type="entry name" value="Metal_Hydrolase"/>
</dbReference>
<evidence type="ECO:0000313" key="3">
    <source>
        <dbReference type="EMBL" id="MCT7377688.1"/>
    </source>
</evidence>
<organism evidence="3 4">
    <name type="scientific">Chelativorans salis</name>
    <dbReference type="NCBI Taxonomy" id="2978478"/>
    <lineage>
        <taxon>Bacteria</taxon>
        <taxon>Pseudomonadati</taxon>
        <taxon>Pseudomonadota</taxon>
        <taxon>Alphaproteobacteria</taxon>
        <taxon>Hyphomicrobiales</taxon>
        <taxon>Phyllobacteriaceae</taxon>
        <taxon>Chelativorans</taxon>
    </lineage>
</organism>
<dbReference type="SUPFAM" id="SSF51556">
    <property type="entry name" value="Metallo-dependent hydrolases"/>
    <property type="match status" value="1"/>
</dbReference>
<dbReference type="Pfam" id="PF01979">
    <property type="entry name" value="Amidohydro_1"/>
    <property type="match status" value="1"/>
</dbReference>
<dbReference type="Gene3D" id="2.30.40.10">
    <property type="entry name" value="Urease, subunit C, domain 1"/>
    <property type="match status" value="1"/>
</dbReference>
<dbReference type="PANTHER" id="PTHR43794:SF5">
    <property type="entry name" value="CHLOROHYDROLASE FAMILY PROTEIN"/>
    <property type="match status" value="1"/>
</dbReference>
<sequence length="451" mass="48039">MSRILIKGGTVVTMDGKGTILAPGDLLVERGRIAALGPRLEVEEVGEVIDAAGMIVIPGFVNAHMHTWQTGLRGIAADWTIKEYLRAMHAGLAMHFRPEDIYISNLMGAYAQLNAGTTTLVDWCHNNPTPEHTDAAIDALQESGIRALFLHGSPKPDPKTGQKHFSEIPLPRAEVERVRRERLESDDALVTLGLAILGPGMSVHEVCLADFRLARELGLVASMHVSGSFMVPDGFERLAAEGLLGPRINVVHANILTDEQLSLLVSSGVSFTVTAEVEMQMGFGRPLTGRLRALGAPVSIGSDIESAISSDMFTVARMTLQCQRLLDSLDAIAETGSGPEAITVPTVEALRWATIDGARMAGMDHRVGSLVPGKAADIVLLNARAHGLHPVNDPIASVVLQAGTANVDTVIVDGVVRKRAGRLLAGDIDRRADELAASGARILTEFRAAQG</sequence>
<accession>A0ABT2LWB8</accession>
<name>A0ABT2LWB8_9HYPH</name>
<comment type="similarity">
    <text evidence="1">Belongs to the metallo-dependent hydrolases superfamily. ATZ/TRZ family.</text>
</comment>
<dbReference type="Gene3D" id="3.20.20.140">
    <property type="entry name" value="Metal-dependent hydrolases"/>
    <property type="match status" value="1"/>
</dbReference>
<evidence type="ECO:0000313" key="4">
    <source>
        <dbReference type="Proteomes" id="UP001320831"/>
    </source>
</evidence>
<proteinExistence type="inferred from homology"/>
<comment type="caution">
    <text evidence="3">The sequence shown here is derived from an EMBL/GenBank/DDBJ whole genome shotgun (WGS) entry which is preliminary data.</text>
</comment>
<dbReference type="RefSeq" id="WP_260906309.1">
    <property type="nucleotide sequence ID" value="NZ_JAOCZP010000008.1"/>
</dbReference>
<dbReference type="Proteomes" id="UP001320831">
    <property type="component" value="Unassembled WGS sequence"/>
</dbReference>
<reference evidence="3 4" key="1">
    <citation type="submission" date="2022-09" db="EMBL/GenBank/DDBJ databases">
        <title>Chelativorans salina sp. nov., a novel slightly halophilic bacterium isolated from a saline lake sediment enrichment.</title>
        <authorList>
            <person name="Gao L."/>
            <person name="Fang B.-Z."/>
            <person name="Li W.-J."/>
        </authorList>
    </citation>
    <scope>NUCLEOTIDE SEQUENCE [LARGE SCALE GENOMIC DNA]</scope>
    <source>
        <strain evidence="3 4">EGI FJ00035</strain>
    </source>
</reference>
<protein>
    <submittedName>
        <fullName evidence="3">Amidohydrolase family protein</fullName>
    </submittedName>
</protein>
<dbReference type="NCBIfam" id="NF006056">
    <property type="entry name" value="PRK08204.1"/>
    <property type="match status" value="1"/>
</dbReference>
<dbReference type="InterPro" id="IPR050287">
    <property type="entry name" value="MTA/SAH_deaminase"/>
</dbReference>
<keyword evidence="4" id="KW-1185">Reference proteome</keyword>
<dbReference type="EMBL" id="JAOCZP010000008">
    <property type="protein sequence ID" value="MCT7377688.1"/>
    <property type="molecule type" value="Genomic_DNA"/>
</dbReference>
<dbReference type="InterPro" id="IPR011059">
    <property type="entry name" value="Metal-dep_hydrolase_composite"/>
</dbReference>
<dbReference type="InterPro" id="IPR006680">
    <property type="entry name" value="Amidohydro-rel"/>
</dbReference>
<evidence type="ECO:0000259" key="2">
    <source>
        <dbReference type="Pfam" id="PF01979"/>
    </source>
</evidence>
<gene>
    <name evidence="3" type="ORF">N5A92_21945</name>
</gene>
<dbReference type="SUPFAM" id="SSF51338">
    <property type="entry name" value="Composite domain of metallo-dependent hydrolases"/>
    <property type="match status" value="1"/>
</dbReference>
<feature type="domain" description="Amidohydrolase-related" evidence="2">
    <location>
        <begin position="55"/>
        <end position="416"/>
    </location>
</feature>
<dbReference type="PANTHER" id="PTHR43794">
    <property type="entry name" value="AMINOHYDROLASE SSNA-RELATED"/>
    <property type="match status" value="1"/>
</dbReference>